<dbReference type="RefSeq" id="WP_273669318.1">
    <property type="nucleotide sequence ID" value="NZ_JAQQXR010000001.1"/>
</dbReference>
<evidence type="ECO:0000256" key="1">
    <source>
        <dbReference type="ARBA" id="ARBA00022630"/>
    </source>
</evidence>
<dbReference type="Pfam" id="PF12682">
    <property type="entry name" value="Flavodoxin_4"/>
    <property type="match status" value="1"/>
</dbReference>
<accession>A0ABT5JW13</accession>
<dbReference type="EMBL" id="JAQQXR010000001">
    <property type="protein sequence ID" value="MDC8756681.1"/>
    <property type="molecule type" value="Genomic_DNA"/>
</dbReference>
<sequence length="171" mass="18315">MQPCLIVYYSRSGMTAKAATALARACGADVERIRDVQPRTGMLGFLRSGYEALRGKTPAIDTRAHDPANYALTILGTPVWVGHVASPLRTYLVKHRQRLNRVAVFCTMGGSGAEEALADIAALCGKQPAATLALTERQIRDGQHEAMLAAFARRLVSEGAMAPPAQQPAEV</sequence>
<dbReference type="Proteomes" id="UP001221208">
    <property type="component" value="Unassembled WGS sequence"/>
</dbReference>
<dbReference type="PANTHER" id="PTHR39201">
    <property type="entry name" value="EXPORTED PROTEIN-RELATED"/>
    <property type="match status" value="1"/>
</dbReference>
<proteinExistence type="predicted"/>
<evidence type="ECO:0000256" key="2">
    <source>
        <dbReference type="ARBA" id="ARBA00022643"/>
    </source>
</evidence>
<name>A0ABT5JW13_9BURK</name>
<protein>
    <submittedName>
        <fullName evidence="4">Flavodoxin</fullName>
    </submittedName>
</protein>
<evidence type="ECO:0000259" key="3">
    <source>
        <dbReference type="Pfam" id="PF12682"/>
    </source>
</evidence>
<dbReference type="InterPro" id="IPR008254">
    <property type="entry name" value="Flavodoxin/NO_synth"/>
</dbReference>
<dbReference type="PANTHER" id="PTHR39201:SF1">
    <property type="entry name" value="FLAVODOXIN-LIKE DOMAIN-CONTAINING PROTEIN"/>
    <property type="match status" value="1"/>
</dbReference>
<organism evidence="4 5">
    <name type="scientific">Janthinobacterium fluminis</name>
    <dbReference type="NCBI Taxonomy" id="2987524"/>
    <lineage>
        <taxon>Bacteria</taxon>
        <taxon>Pseudomonadati</taxon>
        <taxon>Pseudomonadota</taxon>
        <taxon>Betaproteobacteria</taxon>
        <taxon>Burkholderiales</taxon>
        <taxon>Oxalobacteraceae</taxon>
        <taxon>Janthinobacterium</taxon>
    </lineage>
</organism>
<evidence type="ECO:0000313" key="5">
    <source>
        <dbReference type="Proteomes" id="UP001221208"/>
    </source>
</evidence>
<evidence type="ECO:0000313" key="4">
    <source>
        <dbReference type="EMBL" id="MDC8756681.1"/>
    </source>
</evidence>
<feature type="domain" description="Flavodoxin-like" evidence="3">
    <location>
        <begin position="5"/>
        <end position="124"/>
    </location>
</feature>
<gene>
    <name evidence="4" type="ORF">OIK44_03650</name>
</gene>
<dbReference type="SUPFAM" id="SSF52218">
    <property type="entry name" value="Flavoproteins"/>
    <property type="match status" value="1"/>
</dbReference>
<dbReference type="InterPro" id="IPR029039">
    <property type="entry name" value="Flavoprotein-like_sf"/>
</dbReference>
<keyword evidence="1" id="KW-0285">Flavoprotein</keyword>
<dbReference type="Gene3D" id="3.40.50.360">
    <property type="match status" value="1"/>
</dbReference>
<comment type="caution">
    <text evidence="4">The sequence shown here is derived from an EMBL/GenBank/DDBJ whole genome shotgun (WGS) entry which is preliminary data.</text>
</comment>
<reference evidence="4 5" key="1">
    <citation type="submission" date="2022-10" db="EMBL/GenBank/DDBJ databases">
        <title>Janthinobacterium sp. hw3 Genome sequencing.</title>
        <authorList>
            <person name="Park S."/>
        </authorList>
    </citation>
    <scope>NUCLEOTIDE SEQUENCE [LARGE SCALE GENOMIC DNA]</scope>
    <source>
        <strain evidence="5">hw3</strain>
    </source>
</reference>
<keyword evidence="5" id="KW-1185">Reference proteome</keyword>
<keyword evidence="2" id="KW-0288">FMN</keyword>